<dbReference type="InterPro" id="IPR015422">
    <property type="entry name" value="PyrdxlP-dep_Trfase_small"/>
</dbReference>
<evidence type="ECO:0000256" key="1">
    <source>
        <dbReference type="ARBA" id="ARBA00001933"/>
    </source>
</evidence>
<accession>A0ABW3WKR4</accession>
<evidence type="ECO:0000313" key="4">
    <source>
        <dbReference type="EMBL" id="MFD1292318.1"/>
    </source>
</evidence>
<evidence type="ECO:0000256" key="2">
    <source>
        <dbReference type="ARBA" id="ARBA00022898"/>
    </source>
</evidence>
<gene>
    <name evidence="4" type="ORF">ACFQ5N_00600</name>
</gene>
<dbReference type="InterPro" id="IPR000277">
    <property type="entry name" value="Cys/Met-Metab_PyrdxlP-dep_enz"/>
</dbReference>
<dbReference type="EMBL" id="JBHTMV010000001">
    <property type="protein sequence ID" value="MFD1292318.1"/>
    <property type="molecule type" value="Genomic_DNA"/>
</dbReference>
<evidence type="ECO:0000256" key="3">
    <source>
        <dbReference type="RuleBase" id="RU362118"/>
    </source>
</evidence>
<dbReference type="Pfam" id="PF01053">
    <property type="entry name" value="Cys_Met_Meta_PP"/>
    <property type="match status" value="1"/>
</dbReference>
<organism evidence="4 5">
    <name type="scientific">Lutibacter holmesii</name>
    <dbReference type="NCBI Taxonomy" id="1137985"/>
    <lineage>
        <taxon>Bacteria</taxon>
        <taxon>Pseudomonadati</taxon>
        <taxon>Bacteroidota</taxon>
        <taxon>Flavobacteriia</taxon>
        <taxon>Flavobacteriales</taxon>
        <taxon>Flavobacteriaceae</taxon>
        <taxon>Lutibacter</taxon>
    </lineage>
</organism>
<reference evidence="5" key="1">
    <citation type="journal article" date="2019" name="Int. J. Syst. Evol. Microbiol.">
        <title>The Global Catalogue of Microorganisms (GCM) 10K type strain sequencing project: providing services to taxonomists for standard genome sequencing and annotation.</title>
        <authorList>
            <consortium name="The Broad Institute Genomics Platform"/>
            <consortium name="The Broad Institute Genome Sequencing Center for Infectious Disease"/>
            <person name="Wu L."/>
            <person name="Ma J."/>
        </authorList>
    </citation>
    <scope>NUCLEOTIDE SEQUENCE [LARGE SCALE GENOMIC DNA]</scope>
    <source>
        <strain evidence="5">CCUG 62221</strain>
    </source>
</reference>
<dbReference type="Proteomes" id="UP001597241">
    <property type="component" value="Unassembled WGS sequence"/>
</dbReference>
<keyword evidence="4" id="KW-0032">Aminotransferase</keyword>
<protein>
    <submittedName>
        <fullName evidence="4">Aminotransferase class I/II-fold pyridoxal phosphate-dependent enzyme</fullName>
    </submittedName>
</protein>
<proteinExistence type="inferred from homology"/>
<dbReference type="Gene3D" id="3.40.640.10">
    <property type="entry name" value="Type I PLP-dependent aspartate aminotransferase-like (Major domain)"/>
    <property type="match status" value="1"/>
</dbReference>
<dbReference type="RefSeq" id="WP_386806856.1">
    <property type="nucleotide sequence ID" value="NZ_JBHTMV010000001.1"/>
</dbReference>
<evidence type="ECO:0000313" key="5">
    <source>
        <dbReference type="Proteomes" id="UP001597241"/>
    </source>
</evidence>
<comment type="cofactor">
    <cofactor evidence="1 3">
        <name>pyridoxal 5'-phosphate</name>
        <dbReference type="ChEBI" id="CHEBI:597326"/>
    </cofactor>
</comment>
<dbReference type="Gene3D" id="3.90.1150.10">
    <property type="entry name" value="Aspartate Aminotransferase, domain 1"/>
    <property type="match status" value="1"/>
</dbReference>
<comment type="caution">
    <text evidence="4">The sequence shown here is derived from an EMBL/GenBank/DDBJ whole genome shotgun (WGS) entry which is preliminary data.</text>
</comment>
<name>A0ABW3WKR4_9FLAO</name>
<sequence>MSNKPANNIQDLQYFGEFGGVNPSISDSATYTFLHAKTMLDTFEGHAEGCYLYSRHTSPSNLFLSEALAAMEFTETANVTASGMGAITSVFLQVCGAGDHIVSSRTIYGGSYAFLKNFAPKLNITTSFVDITSLEAIEAAIKPSTKMIYCEAISNPLLEIANIAEMSKIAKKHNVLLVVDNTFSPLLISPQKLGADVTIHSLTKFINGTNDTVGGVVCGSQKFIDSLRNVNDGAAMLLGPVMDSLRAASVLKNLRTLHIRMKKHSENALYLAQNFENDGLKVVYPGLKSHPNHHLFKSMYNKEYGFGGILTIDVGNLEKANELMELMQNQNLGYLAVSLGFYKTLFSAPGTSTSSEIPAEEQLKMGLSNGIIRFSIGLDNDIERTYRAMRKCMAQVGVL</sequence>
<dbReference type="PIRSF" id="PIRSF001434">
    <property type="entry name" value="CGS"/>
    <property type="match status" value="1"/>
</dbReference>
<comment type="similarity">
    <text evidence="3">Belongs to the trans-sulfuration enzymes family.</text>
</comment>
<dbReference type="GO" id="GO:0008483">
    <property type="term" value="F:transaminase activity"/>
    <property type="evidence" value="ECO:0007669"/>
    <property type="project" value="UniProtKB-KW"/>
</dbReference>
<keyword evidence="2 3" id="KW-0663">Pyridoxal phosphate</keyword>
<keyword evidence="4" id="KW-0808">Transferase</keyword>
<dbReference type="InterPro" id="IPR015421">
    <property type="entry name" value="PyrdxlP-dep_Trfase_major"/>
</dbReference>
<dbReference type="PANTHER" id="PTHR11808:SF80">
    <property type="entry name" value="CYSTATHIONINE GAMMA-LYASE"/>
    <property type="match status" value="1"/>
</dbReference>
<dbReference type="PANTHER" id="PTHR11808">
    <property type="entry name" value="TRANS-SULFURATION ENZYME FAMILY MEMBER"/>
    <property type="match status" value="1"/>
</dbReference>
<dbReference type="SUPFAM" id="SSF53383">
    <property type="entry name" value="PLP-dependent transferases"/>
    <property type="match status" value="1"/>
</dbReference>
<keyword evidence="5" id="KW-1185">Reference proteome</keyword>
<dbReference type="InterPro" id="IPR015424">
    <property type="entry name" value="PyrdxlP-dep_Trfase"/>
</dbReference>